<evidence type="ECO:0000313" key="2">
    <source>
        <dbReference type="EMBL" id="KAF6127424.1"/>
    </source>
</evidence>
<keyword evidence="1" id="KW-0175">Coiled coil</keyword>
<sequence length="303" mass="35686">MKNTLKNMTNYEKKMAETRKYYEETSISETASEFEENIGGLDKINKVLLESLLSCSDLDEDQNAMKQEMMLENQYSKNAVRGLARNLVNHPEVKRAVNEIQSSRGKAEYRFHHVPEENIELRNNMEQLLQEAEHWSVQHAELSELIRLYQKSQNDIRVALEHKGVHFQTQLNNKVSVNCELEEQVRKLKHDTYSLRLILALLENECQILQQRVELLKKLYHLKDATQEKPIPMTYVQDKKEQRLLEAQKVERYKQKMQGLEGTFQNRIKSRRGLDSCRSRKARNNRFNTCLARALLGRKRLAI</sequence>
<dbReference type="EMBL" id="JABVXQ010000002">
    <property type="protein sequence ID" value="KAF6127424.1"/>
    <property type="molecule type" value="Genomic_DNA"/>
</dbReference>
<dbReference type="GO" id="GO:0003700">
    <property type="term" value="F:DNA-binding transcription factor activity"/>
    <property type="evidence" value="ECO:0007669"/>
    <property type="project" value="InterPro"/>
</dbReference>
<reference evidence="2 3" key="1">
    <citation type="journal article" date="2020" name="Nature">
        <title>Six reference-quality genomes reveal evolution of bat adaptations.</title>
        <authorList>
            <person name="Jebb D."/>
            <person name="Huang Z."/>
            <person name="Pippel M."/>
            <person name="Hughes G.M."/>
            <person name="Lavrichenko K."/>
            <person name="Devanna P."/>
            <person name="Winkler S."/>
            <person name="Jermiin L.S."/>
            <person name="Skirmuntt E.C."/>
            <person name="Katzourakis A."/>
            <person name="Burkitt-Gray L."/>
            <person name="Ray D.A."/>
            <person name="Sullivan K.A.M."/>
            <person name="Roscito J.G."/>
            <person name="Kirilenko B.M."/>
            <person name="Davalos L.M."/>
            <person name="Corthals A.P."/>
            <person name="Power M.L."/>
            <person name="Jones G."/>
            <person name="Ransome R.D."/>
            <person name="Dechmann D.K.N."/>
            <person name="Locatelli A.G."/>
            <person name="Puechmaille S.J."/>
            <person name="Fedrigo O."/>
            <person name="Jarvis E.D."/>
            <person name="Hiller M."/>
            <person name="Vernes S.C."/>
            <person name="Myers E.W."/>
            <person name="Teeling E.C."/>
        </authorList>
    </citation>
    <scope>NUCLEOTIDE SEQUENCE [LARGE SCALE GENOMIC DNA]</scope>
    <source>
        <strain evidence="2">Bat1K_MPI-CBG_1</strain>
    </source>
</reference>
<feature type="coiled-coil region" evidence="1">
    <location>
        <begin position="118"/>
        <end position="145"/>
    </location>
</feature>
<comment type="caution">
    <text evidence="2">The sequence shown here is derived from an EMBL/GenBank/DDBJ whole genome shotgun (WGS) entry which is preliminary data.</text>
</comment>
<evidence type="ECO:0000256" key="1">
    <source>
        <dbReference type="SAM" id="Coils"/>
    </source>
</evidence>
<dbReference type="AlphaFoldDB" id="A0A834BE87"/>
<dbReference type="PANTHER" id="PTHR47889">
    <property type="entry name" value="SPERMATOGENIC LEUCINE ZIPPER PROTEIN 1"/>
    <property type="match status" value="1"/>
</dbReference>
<evidence type="ECO:0000313" key="3">
    <source>
        <dbReference type="Proteomes" id="UP000664940"/>
    </source>
</evidence>
<name>A0A834BE87_9CHIR</name>
<dbReference type="Proteomes" id="UP000664940">
    <property type="component" value="Unassembled WGS sequence"/>
</dbReference>
<gene>
    <name evidence="2" type="ORF">HJG60_018112</name>
</gene>
<accession>A0A834BE87</accession>
<protein>
    <submittedName>
        <fullName evidence="2">Spermatogenic leucine zipper 1</fullName>
    </submittedName>
</protein>
<dbReference type="GO" id="GO:0005634">
    <property type="term" value="C:nucleus"/>
    <property type="evidence" value="ECO:0007669"/>
    <property type="project" value="TreeGrafter"/>
</dbReference>
<proteinExistence type="predicted"/>
<organism evidence="2 3">
    <name type="scientific">Phyllostomus discolor</name>
    <name type="common">pale spear-nosed bat</name>
    <dbReference type="NCBI Taxonomy" id="89673"/>
    <lineage>
        <taxon>Eukaryota</taxon>
        <taxon>Metazoa</taxon>
        <taxon>Chordata</taxon>
        <taxon>Craniata</taxon>
        <taxon>Vertebrata</taxon>
        <taxon>Euteleostomi</taxon>
        <taxon>Mammalia</taxon>
        <taxon>Eutheria</taxon>
        <taxon>Laurasiatheria</taxon>
        <taxon>Chiroptera</taxon>
        <taxon>Yangochiroptera</taxon>
        <taxon>Phyllostomidae</taxon>
        <taxon>Phyllostominae</taxon>
        <taxon>Phyllostomus</taxon>
    </lineage>
</organism>
<dbReference type="PANTHER" id="PTHR47889:SF1">
    <property type="entry name" value="SPERMATOGENIC LEUCINE ZIPPER PROTEIN 1"/>
    <property type="match status" value="1"/>
</dbReference>
<dbReference type="InterPro" id="IPR042961">
    <property type="entry name" value="Spz1"/>
</dbReference>